<reference evidence="5" key="1">
    <citation type="journal article" date="2019" name="Int. J. Syst. Evol. Microbiol.">
        <title>The Global Catalogue of Microorganisms (GCM) 10K type strain sequencing project: providing services to taxonomists for standard genome sequencing and annotation.</title>
        <authorList>
            <consortium name="The Broad Institute Genomics Platform"/>
            <consortium name="The Broad Institute Genome Sequencing Center for Infectious Disease"/>
            <person name="Wu L."/>
            <person name="Ma J."/>
        </authorList>
    </citation>
    <scope>NUCLEOTIDE SEQUENCE [LARGE SCALE GENOMIC DNA]</scope>
    <source>
        <strain evidence="5">CCUG 60524</strain>
    </source>
</reference>
<dbReference type="InterPro" id="IPR001343">
    <property type="entry name" value="Hemolysn_Ca-bd"/>
</dbReference>
<dbReference type="RefSeq" id="WP_386078053.1">
    <property type="nucleotide sequence ID" value="NZ_JBHTJT010000051.1"/>
</dbReference>
<evidence type="ECO:0000313" key="4">
    <source>
        <dbReference type="EMBL" id="MFD0982307.1"/>
    </source>
</evidence>
<dbReference type="Pfam" id="PF00884">
    <property type="entry name" value="Sulfatase"/>
    <property type="match status" value="1"/>
</dbReference>
<feature type="domain" description="Sulfatase N-terminal" evidence="3">
    <location>
        <begin position="8"/>
        <end position="346"/>
    </location>
</feature>
<dbReference type="PANTHER" id="PTHR45953:SF1">
    <property type="entry name" value="IDURONATE 2-SULFATASE"/>
    <property type="match status" value="1"/>
</dbReference>
<dbReference type="SUPFAM" id="SSF53649">
    <property type="entry name" value="Alkaline phosphatase-like"/>
    <property type="match status" value="1"/>
</dbReference>
<accession>A0ABW3IXP6</accession>
<keyword evidence="5" id="KW-1185">Reference proteome</keyword>
<dbReference type="Gene3D" id="2.150.10.10">
    <property type="entry name" value="Serralysin-like metalloprotease, C-terminal"/>
    <property type="match status" value="3"/>
</dbReference>
<dbReference type="Gene3D" id="3.40.720.10">
    <property type="entry name" value="Alkaline Phosphatase, subunit A"/>
    <property type="match status" value="1"/>
</dbReference>
<organism evidence="4 5">
    <name type="scientific">Tropicimonas aquimaris</name>
    <dbReference type="NCBI Taxonomy" id="914152"/>
    <lineage>
        <taxon>Bacteria</taxon>
        <taxon>Pseudomonadati</taxon>
        <taxon>Pseudomonadota</taxon>
        <taxon>Alphaproteobacteria</taxon>
        <taxon>Rhodobacterales</taxon>
        <taxon>Roseobacteraceae</taxon>
        <taxon>Tropicimonas</taxon>
    </lineage>
</organism>
<comment type="caution">
    <text evidence="4">The sequence shown here is derived from an EMBL/GenBank/DDBJ whole genome shotgun (WGS) entry which is preliminary data.</text>
</comment>
<dbReference type="PROSITE" id="PS00330">
    <property type="entry name" value="HEMOLYSIN_CALCIUM"/>
    <property type="match status" value="3"/>
</dbReference>
<evidence type="ECO:0000256" key="2">
    <source>
        <dbReference type="ARBA" id="ARBA00022801"/>
    </source>
</evidence>
<dbReference type="PANTHER" id="PTHR45953">
    <property type="entry name" value="IDURONATE 2-SULFATASE"/>
    <property type="match status" value="1"/>
</dbReference>
<dbReference type="EMBL" id="JBHTJT010000051">
    <property type="protein sequence ID" value="MFD0982307.1"/>
    <property type="molecule type" value="Genomic_DNA"/>
</dbReference>
<evidence type="ECO:0000259" key="3">
    <source>
        <dbReference type="Pfam" id="PF00884"/>
    </source>
</evidence>
<keyword evidence="1" id="KW-0479">Metal-binding</keyword>
<evidence type="ECO:0000256" key="1">
    <source>
        <dbReference type="ARBA" id="ARBA00022723"/>
    </source>
</evidence>
<keyword evidence="2" id="KW-0378">Hydrolase</keyword>
<evidence type="ECO:0000313" key="5">
    <source>
        <dbReference type="Proteomes" id="UP001597108"/>
    </source>
</evidence>
<proteinExistence type="predicted"/>
<sequence length="828" mass="88958">MAIQTGQKNILLITIDDMLDVVRYRDAFGVPILTPAIDELMQRGVTFENASTAVPLCVPSRTAVLTGRSPFQTGVHDNGGPQTQDIVTASQTLIGQAHEAGWFTASRGKLFHGQLANLSVQEYLDPVLDLADWSDGYYRSDLPFPYPLGDSPVPEDETYDALTAEFAAAFLKDHSGEAPFFLSAGIVKPHFSWDVPKQYYDLYDRAEIRVPDDPLILHEDLPEYFADVLSGGTFRHDKILASEPELWGDAIHGYLAAVSFADAQVAKLLEAMDEQGLWDSTTVLLWSDHGFHLGDREHWGKFTLYEEAVALPFVVVDSDIGAPGTKVSTPVSTLDIWPTLSALAGIPAPIDAAGLDLSPLISNPDAEFDRQGVITSLYGNLSVRTEAARYNLYMSGEEELFLLDSGQVFGTDLSKDDQYLPLLQEMRATLKQEAGALGVELVRDGETGRGTDGNDVFVLIGTTEVEDQGGDDAYYLTSQAVVIEPENGGMDRAYIGEPDLVPLPEHIEFGEIVGTAPGGLIGNSENNELIGNNKDNALYGMTGDDRLVGLNGNDVLKGQFGNDHLYGGEGNDVLWGGKGDDIIEGYFGDDTLLGGDGDDILHGGKGVNQLTGDEGTDMASYSGPVGVTVSLRNHDFQQVNIDRTDLLADIENIRGSNGDDTLEGNRYRNYLIGGDGEDQLHGMGANDVLRGGDAADLVAGGEGADRLFGGAGNDTLIGGNGNDRIEGNSGTDILKGKRGDDSLIGGVSSDTFVLKPGYGNDVILDFENDLDRIKLDALLWTGALTRVEVIRNFAISANGDTVLDFGDDSLTVIGIDDPYDLVDDMVIV</sequence>
<dbReference type="Pfam" id="PF00353">
    <property type="entry name" value="HemolysinCabind"/>
    <property type="match status" value="5"/>
</dbReference>
<dbReference type="InterPro" id="IPR017850">
    <property type="entry name" value="Alkaline_phosphatase_core_sf"/>
</dbReference>
<gene>
    <name evidence="4" type="ORF">ACFQ2S_21955</name>
</gene>
<dbReference type="InterPro" id="IPR011049">
    <property type="entry name" value="Serralysin-like_metalloprot_C"/>
</dbReference>
<protein>
    <submittedName>
        <fullName evidence="4">Sulfatase-like hydrolase/transferase</fullName>
    </submittedName>
</protein>
<dbReference type="InterPro" id="IPR000917">
    <property type="entry name" value="Sulfatase_N"/>
</dbReference>
<dbReference type="PRINTS" id="PR00313">
    <property type="entry name" value="CABNDNGRPT"/>
</dbReference>
<name>A0ABW3IXP6_9RHOB</name>
<dbReference type="SUPFAM" id="SSF51120">
    <property type="entry name" value="beta-Roll"/>
    <property type="match status" value="3"/>
</dbReference>
<dbReference type="Proteomes" id="UP001597108">
    <property type="component" value="Unassembled WGS sequence"/>
</dbReference>
<dbReference type="InterPro" id="IPR018511">
    <property type="entry name" value="Hemolysin-typ_Ca-bd_CS"/>
</dbReference>